<evidence type="ECO:0000256" key="1">
    <source>
        <dbReference type="SAM" id="Phobius"/>
    </source>
</evidence>
<dbReference type="AlphaFoldDB" id="A0A0K1PPD6"/>
<dbReference type="EMBL" id="CP012333">
    <property type="protein sequence ID" value="AKU95405.1"/>
    <property type="molecule type" value="Genomic_DNA"/>
</dbReference>
<dbReference type="Proteomes" id="UP000064967">
    <property type="component" value="Chromosome"/>
</dbReference>
<sequence length="125" mass="13075">MVALLTAGLVPLGYRMRQHRRAAPTSPTIKRHVLLGLATSALAFGHTMAVLPALGSPAATGGGMLALLPAGAAFFLLVAHAGLGLQLRNEKLRDRVKKRRAHTVTAILISLAVAVHVIALERAGH</sequence>
<proteinExistence type="predicted"/>
<feature type="transmembrane region" description="Helical" evidence="1">
    <location>
        <begin position="65"/>
        <end position="83"/>
    </location>
</feature>
<gene>
    <name evidence="2" type="ORF">AKJ09_02069</name>
</gene>
<feature type="transmembrane region" description="Helical" evidence="1">
    <location>
        <begin position="103"/>
        <end position="120"/>
    </location>
</feature>
<keyword evidence="3" id="KW-1185">Reference proteome</keyword>
<keyword evidence="1" id="KW-0472">Membrane</keyword>
<accession>A0A0K1PPD6</accession>
<protein>
    <submittedName>
        <fullName evidence="2">Uncharacterized protein</fullName>
    </submittedName>
</protein>
<evidence type="ECO:0000313" key="3">
    <source>
        <dbReference type="Proteomes" id="UP000064967"/>
    </source>
</evidence>
<dbReference type="KEGG" id="llu:AKJ09_02069"/>
<keyword evidence="1" id="KW-1133">Transmembrane helix</keyword>
<keyword evidence="1" id="KW-0812">Transmembrane</keyword>
<organism evidence="2 3">
    <name type="scientific">Labilithrix luteola</name>
    <dbReference type="NCBI Taxonomy" id="1391654"/>
    <lineage>
        <taxon>Bacteria</taxon>
        <taxon>Pseudomonadati</taxon>
        <taxon>Myxococcota</taxon>
        <taxon>Polyangia</taxon>
        <taxon>Polyangiales</taxon>
        <taxon>Labilitrichaceae</taxon>
        <taxon>Labilithrix</taxon>
    </lineage>
</organism>
<dbReference type="STRING" id="1391654.AKJ09_02069"/>
<evidence type="ECO:0000313" key="2">
    <source>
        <dbReference type="EMBL" id="AKU95405.1"/>
    </source>
</evidence>
<reference evidence="2 3" key="1">
    <citation type="submission" date="2015-08" db="EMBL/GenBank/DDBJ databases">
        <authorList>
            <person name="Babu N.S."/>
            <person name="Beckwith C.J."/>
            <person name="Beseler K.G."/>
            <person name="Brison A."/>
            <person name="Carone J.V."/>
            <person name="Caskin T.P."/>
            <person name="Diamond M."/>
            <person name="Durham M.E."/>
            <person name="Foxe J.M."/>
            <person name="Go M."/>
            <person name="Henderson B.A."/>
            <person name="Jones I.B."/>
            <person name="McGettigan J.A."/>
            <person name="Micheletti S.J."/>
            <person name="Nasrallah M.E."/>
            <person name="Ortiz D."/>
            <person name="Piller C.R."/>
            <person name="Privatt S.R."/>
            <person name="Schneider S.L."/>
            <person name="Sharp S."/>
            <person name="Smith T.C."/>
            <person name="Stanton J.D."/>
            <person name="Ullery H.E."/>
            <person name="Wilson R.J."/>
            <person name="Serrano M.G."/>
            <person name="Buck G."/>
            <person name="Lee V."/>
            <person name="Wang Y."/>
            <person name="Carvalho R."/>
            <person name="Voegtly L."/>
            <person name="Shi R."/>
            <person name="Duckworth R."/>
            <person name="Johnson A."/>
            <person name="Loviza R."/>
            <person name="Walstead R."/>
            <person name="Shah Z."/>
            <person name="Kiflezghi M."/>
            <person name="Wade K."/>
            <person name="Ball S.L."/>
            <person name="Bradley K.W."/>
            <person name="Asai D.J."/>
            <person name="Bowman C.A."/>
            <person name="Russell D.A."/>
            <person name="Pope W.H."/>
            <person name="Jacobs-Sera D."/>
            <person name="Hendrix R.W."/>
            <person name="Hatfull G.F."/>
        </authorList>
    </citation>
    <scope>NUCLEOTIDE SEQUENCE [LARGE SCALE GENOMIC DNA]</scope>
    <source>
        <strain evidence="2 3">DSM 27648</strain>
    </source>
</reference>
<name>A0A0K1PPD6_9BACT</name>